<evidence type="ECO:0000313" key="3">
    <source>
        <dbReference type="Proteomes" id="UP000198796"/>
    </source>
</evidence>
<dbReference type="STRING" id="871651.SAMN05421688_3066"/>
<reference evidence="2 3" key="1">
    <citation type="submission" date="2016-10" db="EMBL/GenBank/DDBJ databases">
        <authorList>
            <person name="de Groot N.N."/>
        </authorList>
    </citation>
    <scope>NUCLEOTIDE SEQUENCE [LARGE SCALE GENOMIC DNA]</scope>
    <source>
        <strain evidence="2 3">DSM 29316</strain>
    </source>
</reference>
<gene>
    <name evidence="2" type="ORF">SAMN05421688_3066</name>
</gene>
<name>A0A1I0YGS2_9RHOB</name>
<accession>A0A1I0YGS2</accession>
<keyword evidence="1" id="KW-0732">Signal</keyword>
<dbReference type="EMBL" id="FOJU01000005">
    <property type="protein sequence ID" value="SFB12352.1"/>
    <property type="molecule type" value="Genomic_DNA"/>
</dbReference>
<dbReference type="AlphaFoldDB" id="A0A1I0YGS2"/>
<evidence type="ECO:0000256" key="1">
    <source>
        <dbReference type="SAM" id="SignalP"/>
    </source>
</evidence>
<dbReference type="OrthoDB" id="6159094at2"/>
<proteinExistence type="predicted"/>
<sequence>MVKSHLIRGLIGALCLAGAANAADFSDPTWPCIQRKVETLSVGLMWPFPIAEVKLSPEAAEAQADLVDRLVLRRLELEEVQPTLDAFVADHGSSEALLGQVFQRTFDRLARTRTAIVKGIENYSFQQIAMSESIESARQEMTRLMEADKPDFDRIDEVEETLAWDERIYTDRQRSLTYVCETPVLIEKRLYAIAQMLQAALE</sequence>
<keyword evidence="3" id="KW-1185">Reference proteome</keyword>
<protein>
    <submittedName>
        <fullName evidence="2">Uncharacterized protein</fullName>
    </submittedName>
</protein>
<dbReference type="RefSeq" id="WP_092066453.1">
    <property type="nucleotide sequence ID" value="NZ_FOJU01000005.1"/>
</dbReference>
<dbReference type="Proteomes" id="UP000198796">
    <property type="component" value="Unassembled WGS sequence"/>
</dbReference>
<feature type="chain" id="PRO_5011669654" evidence="1">
    <location>
        <begin position="23"/>
        <end position="202"/>
    </location>
</feature>
<organism evidence="2 3">
    <name type="scientific">Poseidonocella pacifica</name>
    <dbReference type="NCBI Taxonomy" id="871651"/>
    <lineage>
        <taxon>Bacteria</taxon>
        <taxon>Pseudomonadati</taxon>
        <taxon>Pseudomonadota</taxon>
        <taxon>Alphaproteobacteria</taxon>
        <taxon>Rhodobacterales</taxon>
        <taxon>Roseobacteraceae</taxon>
        <taxon>Poseidonocella</taxon>
    </lineage>
</organism>
<evidence type="ECO:0000313" key="2">
    <source>
        <dbReference type="EMBL" id="SFB12352.1"/>
    </source>
</evidence>
<feature type="signal peptide" evidence="1">
    <location>
        <begin position="1"/>
        <end position="22"/>
    </location>
</feature>